<dbReference type="Gene3D" id="3.30.70.270">
    <property type="match status" value="1"/>
</dbReference>
<dbReference type="FunFam" id="3.30.70.270:FF:000001">
    <property type="entry name" value="Diguanylate cyclase domain protein"/>
    <property type="match status" value="1"/>
</dbReference>
<dbReference type="SUPFAM" id="SSF55785">
    <property type="entry name" value="PYP-like sensor domain (PAS domain)"/>
    <property type="match status" value="1"/>
</dbReference>
<dbReference type="PROSITE" id="PS50887">
    <property type="entry name" value="GGDEF"/>
    <property type="match status" value="1"/>
</dbReference>
<dbReference type="Gene3D" id="3.30.450.20">
    <property type="entry name" value="PAS domain"/>
    <property type="match status" value="1"/>
</dbReference>
<dbReference type="PANTHER" id="PTHR45138:SF9">
    <property type="entry name" value="DIGUANYLATE CYCLASE DGCM-RELATED"/>
    <property type="match status" value="1"/>
</dbReference>
<name>A0A3E0VPL9_9MICO</name>
<dbReference type="OrthoDB" id="23692at2"/>
<evidence type="ECO:0000313" key="2">
    <source>
        <dbReference type="EMBL" id="RFA10797.1"/>
    </source>
</evidence>
<dbReference type="GO" id="GO:0006355">
    <property type="term" value="P:regulation of DNA-templated transcription"/>
    <property type="evidence" value="ECO:0007669"/>
    <property type="project" value="InterPro"/>
</dbReference>
<dbReference type="GO" id="GO:1902201">
    <property type="term" value="P:negative regulation of bacterial-type flagellum-dependent cell motility"/>
    <property type="evidence" value="ECO:0007669"/>
    <property type="project" value="TreeGrafter"/>
</dbReference>
<dbReference type="SUPFAM" id="SSF55073">
    <property type="entry name" value="Nucleotide cyclase"/>
    <property type="match status" value="1"/>
</dbReference>
<dbReference type="Pfam" id="PF13185">
    <property type="entry name" value="GAF_2"/>
    <property type="match status" value="1"/>
</dbReference>
<accession>A0A3E0VPL9</accession>
<dbReference type="SMART" id="SM00091">
    <property type="entry name" value="PAS"/>
    <property type="match status" value="1"/>
</dbReference>
<dbReference type="SUPFAM" id="SSF55781">
    <property type="entry name" value="GAF domain-like"/>
    <property type="match status" value="1"/>
</dbReference>
<proteinExistence type="predicted"/>
<dbReference type="InterPro" id="IPR043128">
    <property type="entry name" value="Rev_trsase/Diguanyl_cyclase"/>
</dbReference>
<feature type="domain" description="GGDEF" evidence="1">
    <location>
        <begin position="339"/>
        <end position="475"/>
    </location>
</feature>
<dbReference type="InterPro" id="IPR000160">
    <property type="entry name" value="GGDEF_dom"/>
</dbReference>
<sequence>MNPGVQGRDLFDLVPCGLISATTRGVITTVNDTFLAMVERKRDEVVGHHLIELLTPGSKLYFETAFMPQLKAKGRADEVTFDLQLPKGETLSIFLNAVVDADRDGGCILFAVFDATLRRHYERELLAARRFAERSETRVRILQTATTAFGAAASDDEVASALVVAALAATDASTVSVHLSNPEGDFSDPSSAATEPRVEAALHASLISSIHPSPDGSRSNPFATAVYSGSAELGARFPSDLHRLHSAHIEALAVVPLIDDGTICGLLLISFGRPRGLDPQTLHLLDSLAEQSVLVLQRIRLRELISYRSLHDTLTGLPNRLSLQMRLDQLLAGSRPSQRAIALLFIDLDGFKVVNDRFGHLAGDSVLRRIGESLEQAVRSGDMIGRLGGDEFLLVCDDADEQTLIAIAERLRAAVRNTPVDEESGLFVSASVGVSIYRPATTREKTTGEALIQLADEAMYQSKRTGKDRSTIVYAGSSEIQSASSEI</sequence>
<dbReference type="InterPro" id="IPR013767">
    <property type="entry name" value="PAS_fold"/>
</dbReference>
<dbReference type="InterPro" id="IPR050469">
    <property type="entry name" value="Diguanylate_Cyclase"/>
</dbReference>
<evidence type="ECO:0000313" key="3">
    <source>
        <dbReference type="Proteomes" id="UP000256486"/>
    </source>
</evidence>
<dbReference type="Pfam" id="PF00990">
    <property type="entry name" value="GGDEF"/>
    <property type="match status" value="1"/>
</dbReference>
<dbReference type="CDD" id="cd00130">
    <property type="entry name" value="PAS"/>
    <property type="match status" value="1"/>
</dbReference>
<comment type="caution">
    <text evidence="2">The sequence shown here is derived from an EMBL/GenBank/DDBJ whole genome shotgun (WGS) entry which is preliminary data.</text>
</comment>
<keyword evidence="3" id="KW-1185">Reference proteome</keyword>
<dbReference type="InterPro" id="IPR003018">
    <property type="entry name" value="GAF"/>
</dbReference>
<dbReference type="Pfam" id="PF00989">
    <property type="entry name" value="PAS"/>
    <property type="match status" value="1"/>
</dbReference>
<dbReference type="GO" id="GO:0005886">
    <property type="term" value="C:plasma membrane"/>
    <property type="evidence" value="ECO:0007669"/>
    <property type="project" value="TreeGrafter"/>
</dbReference>
<dbReference type="InterPro" id="IPR029787">
    <property type="entry name" value="Nucleotide_cyclase"/>
</dbReference>
<dbReference type="Gene3D" id="3.30.450.40">
    <property type="match status" value="1"/>
</dbReference>
<dbReference type="Proteomes" id="UP000256486">
    <property type="component" value="Unassembled WGS sequence"/>
</dbReference>
<reference evidence="2 3" key="1">
    <citation type="submission" date="2017-04" db="EMBL/GenBank/DDBJ databases">
        <title>Comparative genome analysis of Subtercola boreus.</title>
        <authorList>
            <person name="Cho Y.-J."/>
            <person name="Cho A."/>
            <person name="Kim O.-S."/>
            <person name="Lee J.-I."/>
        </authorList>
    </citation>
    <scope>NUCLEOTIDE SEQUENCE [LARGE SCALE GENOMIC DNA]</scope>
    <source>
        <strain evidence="2 3">K300</strain>
    </source>
</reference>
<gene>
    <name evidence="2" type="ORF">B7R54_17480</name>
</gene>
<dbReference type="SMART" id="SM00267">
    <property type="entry name" value="GGDEF"/>
    <property type="match status" value="1"/>
</dbReference>
<evidence type="ECO:0000259" key="1">
    <source>
        <dbReference type="PROSITE" id="PS50887"/>
    </source>
</evidence>
<dbReference type="AlphaFoldDB" id="A0A3E0VPL9"/>
<dbReference type="GO" id="GO:0052621">
    <property type="term" value="F:diguanylate cyclase activity"/>
    <property type="evidence" value="ECO:0007669"/>
    <property type="project" value="TreeGrafter"/>
</dbReference>
<dbReference type="GO" id="GO:0043709">
    <property type="term" value="P:cell adhesion involved in single-species biofilm formation"/>
    <property type="evidence" value="ECO:0007669"/>
    <property type="project" value="TreeGrafter"/>
</dbReference>
<dbReference type="PANTHER" id="PTHR45138">
    <property type="entry name" value="REGULATORY COMPONENTS OF SENSORY TRANSDUCTION SYSTEM"/>
    <property type="match status" value="1"/>
</dbReference>
<organism evidence="2 3">
    <name type="scientific">Subtercola boreus</name>
    <dbReference type="NCBI Taxonomy" id="120213"/>
    <lineage>
        <taxon>Bacteria</taxon>
        <taxon>Bacillati</taxon>
        <taxon>Actinomycetota</taxon>
        <taxon>Actinomycetes</taxon>
        <taxon>Micrococcales</taxon>
        <taxon>Microbacteriaceae</taxon>
        <taxon>Subtercola</taxon>
    </lineage>
</organism>
<dbReference type="InterPro" id="IPR035965">
    <property type="entry name" value="PAS-like_dom_sf"/>
</dbReference>
<dbReference type="InterPro" id="IPR000014">
    <property type="entry name" value="PAS"/>
</dbReference>
<dbReference type="CDD" id="cd01949">
    <property type="entry name" value="GGDEF"/>
    <property type="match status" value="1"/>
</dbReference>
<protein>
    <recommendedName>
        <fullName evidence="1">GGDEF domain-containing protein</fullName>
    </recommendedName>
</protein>
<dbReference type="EMBL" id="NBWZ01000001">
    <property type="protein sequence ID" value="RFA10797.1"/>
    <property type="molecule type" value="Genomic_DNA"/>
</dbReference>
<dbReference type="RefSeq" id="WP_116416172.1">
    <property type="nucleotide sequence ID" value="NZ_NBWZ01000001.1"/>
</dbReference>
<dbReference type="InterPro" id="IPR029016">
    <property type="entry name" value="GAF-like_dom_sf"/>
</dbReference>
<dbReference type="NCBIfam" id="TIGR00254">
    <property type="entry name" value="GGDEF"/>
    <property type="match status" value="1"/>
</dbReference>